<reference evidence="1 2" key="1">
    <citation type="journal article" date="2018" name="J. Microbiol.">
        <title>Baekduia soli gen. nov., sp. nov., a novel bacterium isolated from the soil of Baekdu Mountain and proposal of a novel family name, Baekduiaceae fam. nov.</title>
        <authorList>
            <person name="An D.S."/>
            <person name="Siddiqi M.Z."/>
            <person name="Kim K.H."/>
            <person name="Yu H.S."/>
            <person name="Im W.T."/>
        </authorList>
    </citation>
    <scope>NUCLEOTIDE SEQUENCE [LARGE SCALE GENOMIC DNA]</scope>
    <source>
        <strain evidence="1 2">BR7-21</strain>
    </source>
</reference>
<dbReference type="EMBL" id="CP042430">
    <property type="protein sequence ID" value="QEC49981.1"/>
    <property type="molecule type" value="Genomic_DNA"/>
</dbReference>
<dbReference type="SUPFAM" id="SSF159245">
    <property type="entry name" value="AttH-like"/>
    <property type="match status" value="1"/>
</dbReference>
<dbReference type="RefSeq" id="WP_146922346.1">
    <property type="nucleotide sequence ID" value="NZ_CP042430.1"/>
</dbReference>
<dbReference type="OrthoDB" id="115252at2"/>
<dbReference type="KEGG" id="bsol:FSW04_22030"/>
<keyword evidence="2" id="KW-1185">Reference proteome</keyword>
<dbReference type="AlphaFoldDB" id="A0A5B8UBH9"/>
<name>A0A5B8UBH9_9ACTN</name>
<protein>
    <submittedName>
        <fullName evidence="1">Uncharacterized protein</fullName>
    </submittedName>
</protein>
<dbReference type="Proteomes" id="UP000321805">
    <property type="component" value="Chromosome"/>
</dbReference>
<organism evidence="1 2">
    <name type="scientific">Baekduia soli</name>
    <dbReference type="NCBI Taxonomy" id="496014"/>
    <lineage>
        <taxon>Bacteria</taxon>
        <taxon>Bacillati</taxon>
        <taxon>Actinomycetota</taxon>
        <taxon>Thermoleophilia</taxon>
        <taxon>Solirubrobacterales</taxon>
        <taxon>Baekduiaceae</taxon>
        <taxon>Baekduia</taxon>
    </lineage>
</organism>
<sequence length="323" mass="33531">MTVTPDAEDPRELAEGESDAVTVAFSDATADVCGVARIGRARSGGEIVTSGLAMLFAGGGPVAVRAEGGTEPDAETTSWGGIEAAGLETEIVEPLRAWRVHFADADGRHGFSLDLSALSEPAVLEAGLPASRLGGMEGYDQLVHVSGSVVVDGQTRRFTGRGQRGHSWGTPDWDKLALARTIGVWLEDGRGVTMTTVRPAKAASHAEEAIHAVLLAPPGEDDDEHVGGGAAVALGGAVATVIADPRLSTTYDAEGRQRHAGLELYVGADDDHAHRAAGEAACGTTLDLGRLRLDCAFFTWRMEGQSGVGRYDVLRRVADGAAA</sequence>
<evidence type="ECO:0000313" key="2">
    <source>
        <dbReference type="Proteomes" id="UP000321805"/>
    </source>
</evidence>
<evidence type="ECO:0000313" key="1">
    <source>
        <dbReference type="EMBL" id="QEC49981.1"/>
    </source>
</evidence>
<gene>
    <name evidence="1" type="ORF">FSW04_22030</name>
</gene>
<proteinExistence type="predicted"/>
<accession>A0A5B8UBH9</accession>